<accession>A0ABT8THF4</accession>
<gene>
    <name evidence="2" type="ORF">QWI16_14280</name>
</gene>
<comment type="caution">
    <text evidence="2">The sequence shown here is derived from an EMBL/GenBank/DDBJ whole genome shotgun (WGS) entry which is preliminary data.</text>
</comment>
<keyword evidence="1" id="KW-0812">Transmembrane</keyword>
<keyword evidence="3" id="KW-1185">Reference proteome</keyword>
<dbReference type="EMBL" id="JAULRT010000060">
    <property type="protein sequence ID" value="MDO3383346.1"/>
    <property type="molecule type" value="Genomic_DNA"/>
</dbReference>
<evidence type="ECO:0000313" key="2">
    <source>
        <dbReference type="EMBL" id="MDO3383346.1"/>
    </source>
</evidence>
<evidence type="ECO:0000256" key="1">
    <source>
        <dbReference type="SAM" id="Phobius"/>
    </source>
</evidence>
<reference evidence="2" key="1">
    <citation type="submission" date="2023-07" db="EMBL/GenBank/DDBJ databases">
        <title>Gilvimarinus algae sp. nov., isolated from the surface of Kelp.</title>
        <authorList>
            <person name="Sun Y.Y."/>
            <person name="Gong Y."/>
            <person name="Du Z.J."/>
        </authorList>
    </citation>
    <scope>NUCLEOTIDE SEQUENCE</scope>
    <source>
        <strain evidence="2">SDUM040014</strain>
    </source>
</reference>
<organism evidence="2 3">
    <name type="scientific">Gilvimarinus algae</name>
    <dbReference type="NCBI Taxonomy" id="3058037"/>
    <lineage>
        <taxon>Bacteria</taxon>
        <taxon>Pseudomonadati</taxon>
        <taxon>Pseudomonadota</taxon>
        <taxon>Gammaproteobacteria</taxon>
        <taxon>Cellvibrionales</taxon>
        <taxon>Cellvibrionaceae</taxon>
        <taxon>Gilvimarinus</taxon>
    </lineage>
</organism>
<feature type="transmembrane region" description="Helical" evidence="1">
    <location>
        <begin position="122"/>
        <end position="145"/>
    </location>
</feature>
<evidence type="ECO:0000313" key="3">
    <source>
        <dbReference type="Proteomes" id="UP001168380"/>
    </source>
</evidence>
<sequence>MNNWLERYTYAVKSYLPAQVRGDVADELLSDLQDECDYRAETLNRDLTDDEIKALLKERGHPMLVAADFQPRPTLVSHSLFPVYLQLLRWLVMAIALVQICLAGLSLIQQQDPRVWQILPQLFWSTLNASLYGFAWLTLIFYLFGESINRTELFKHWKPDTLPKVSAEGEYISRTGSAIEVVVLVYFTAWLNRIIPRSLGENPIAFVFSEQWIGLLPWINALLLASLLMAVAKLIFPYWTRRKLIGDMALHLPTLIILAVIYQWDSALSVVIGTGEHAREFAFSSTWIGIGLAGYAIVALIDVITKARQYRAIG</sequence>
<dbReference type="Proteomes" id="UP001168380">
    <property type="component" value="Unassembled WGS sequence"/>
</dbReference>
<feature type="transmembrane region" description="Helical" evidence="1">
    <location>
        <begin position="87"/>
        <end position="110"/>
    </location>
</feature>
<feature type="transmembrane region" description="Helical" evidence="1">
    <location>
        <begin position="284"/>
        <end position="304"/>
    </location>
</feature>
<name>A0ABT8THF4_9GAMM</name>
<dbReference type="RefSeq" id="WP_302714115.1">
    <property type="nucleotide sequence ID" value="NZ_JAULRT010000060.1"/>
</dbReference>
<proteinExistence type="predicted"/>
<protein>
    <submittedName>
        <fullName evidence="2">Uncharacterized protein</fullName>
    </submittedName>
</protein>
<feature type="transmembrane region" description="Helical" evidence="1">
    <location>
        <begin position="248"/>
        <end position="264"/>
    </location>
</feature>
<keyword evidence="1" id="KW-1133">Transmembrane helix</keyword>
<feature type="transmembrane region" description="Helical" evidence="1">
    <location>
        <begin position="215"/>
        <end position="236"/>
    </location>
</feature>
<keyword evidence="1" id="KW-0472">Membrane</keyword>